<proteinExistence type="inferred from homology"/>
<comment type="similarity">
    <text evidence="13">Belongs to the G-protein coupled receptor 1 family.</text>
</comment>
<dbReference type="PRINTS" id="PR00245">
    <property type="entry name" value="OLFACTORYR"/>
</dbReference>
<dbReference type="Gene3D" id="1.20.1070.10">
    <property type="entry name" value="Rhodopsin 7-helix transmembrane proteins"/>
    <property type="match status" value="1"/>
</dbReference>
<feature type="transmembrane region" description="Helical" evidence="14">
    <location>
        <begin position="140"/>
        <end position="158"/>
    </location>
</feature>
<dbReference type="GO" id="GO:0004930">
    <property type="term" value="F:G protein-coupled receptor activity"/>
    <property type="evidence" value="ECO:0007669"/>
    <property type="project" value="UniProtKB-KW"/>
</dbReference>
<gene>
    <name evidence="16" type="ORF">XELAEV_18019469mg</name>
</gene>
<name>A0A974DHV2_XENLA</name>
<dbReference type="GO" id="GO:0005886">
    <property type="term" value="C:plasma membrane"/>
    <property type="evidence" value="ECO:0007669"/>
    <property type="project" value="UniProtKB-SubCell"/>
</dbReference>
<evidence type="ECO:0000256" key="3">
    <source>
        <dbReference type="ARBA" id="ARBA00022606"/>
    </source>
</evidence>
<feature type="transmembrane region" description="Helical" evidence="14">
    <location>
        <begin position="200"/>
        <end position="226"/>
    </location>
</feature>
<keyword evidence="4 13" id="KW-0812">Transmembrane</keyword>
<dbReference type="InterPro" id="IPR000725">
    <property type="entry name" value="Olfact_rcpt"/>
</dbReference>
<evidence type="ECO:0000313" key="16">
    <source>
        <dbReference type="EMBL" id="OCT90852.1"/>
    </source>
</evidence>
<evidence type="ECO:0000256" key="13">
    <source>
        <dbReference type="RuleBase" id="RU000688"/>
    </source>
</evidence>
<dbReference type="Pfam" id="PF13853">
    <property type="entry name" value="7tm_4"/>
    <property type="match status" value="1"/>
</dbReference>
<dbReference type="PROSITE" id="PS50262">
    <property type="entry name" value="G_PROTEIN_RECEP_F1_2"/>
    <property type="match status" value="1"/>
</dbReference>
<keyword evidence="6 14" id="KW-1133">Transmembrane helix</keyword>
<evidence type="ECO:0000313" key="17">
    <source>
        <dbReference type="Proteomes" id="UP000694892"/>
    </source>
</evidence>
<dbReference type="InterPro" id="IPR050939">
    <property type="entry name" value="Olfactory_GPCR1"/>
</dbReference>
<keyword evidence="5 14" id="KW-0552">Olfaction</keyword>
<dbReference type="PRINTS" id="PR00237">
    <property type="entry name" value="GPCRRHODOPSN"/>
</dbReference>
<evidence type="ECO:0000256" key="4">
    <source>
        <dbReference type="ARBA" id="ARBA00022692"/>
    </source>
</evidence>
<evidence type="ECO:0000256" key="6">
    <source>
        <dbReference type="ARBA" id="ARBA00022989"/>
    </source>
</evidence>
<accession>A0A974DHV2</accession>
<evidence type="ECO:0000256" key="7">
    <source>
        <dbReference type="ARBA" id="ARBA00023040"/>
    </source>
</evidence>
<keyword evidence="9" id="KW-1015">Disulfide bond</keyword>
<dbReference type="OMA" id="YFFECTE"/>
<dbReference type="InterPro" id="IPR000276">
    <property type="entry name" value="GPCR_Rhodpsn"/>
</dbReference>
<dbReference type="EMBL" id="CM004470">
    <property type="protein sequence ID" value="OCT90852.1"/>
    <property type="molecule type" value="Genomic_DNA"/>
</dbReference>
<sequence>MDKVNQTSDISFLLLGFQNSQIINELLFVLFLWIYILTLFGNFLIIILVVTVSALRSPMYVLLSQLSLADILLTTSITPNLLRLLLTRGDTISATSCFTQFYFYGVSATSEYFLLPVMSYDRYLAICSPLYYVSIMDFRLRLYTSLCSWGLAHMWSLVINPLTYNLQFCGPFVIDHYFCDLSPLLELSCSNSKHVELTDMILSIPFTLLPFCFIIYTYVSIVLAILRISSTTERYKAFSTCSSHLIVVCTYYGSLITVYMVPSKGNKFNINKILSLLYTLGTPFFNPIVYSLRNSEIKVVLLKLMSNGISLYSCILPCKKQKQY</sequence>
<comment type="subcellular location">
    <subcellularLocation>
        <location evidence="1 14">Cell membrane</location>
        <topology evidence="1 14">Multi-pass membrane protein</topology>
    </subcellularLocation>
</comment>
<evidence type="ECO:0000256" key="1">
    <source>
        <dbReference type="ARBA" id="ARBA00004651"/>
    </source>
</evidence>
<dbReference type="GO" id="GO:0004984">
    <property type="term" value="F:olfactory receptor activity"/>
    <property type="evidence" value="ECO:0007669"/>
    <property type="project" value="InterPro"/>
</dbReference>
<evidence type="ECO:0000256" key="2">
    <source>
        <dbReference type="ARBA" id="ARBA00022475"/>
    </source>
</evidence>
<dbReference type="SUPFAM" id="SSF81321">
    <property type="entry name" value="Family A G protein-coupled receptor-like"/>
    <property type="match status" value="1"/>
</dbReference>
<dbReference type="InterPro" id="IPR017452">
    <property type="entry name" value="GPCR_Rhodpsn_7TM"/>
</dbReference>
<dbReference type="AlphaFoldDB" id="A0A974DHV2"/>
<protein>
    <recommendedName>
        <fullName evidence="14">Olfactory receptor</fullName>
    </recommendedName>
</protein>
<dbReference type="PROSITE" id="PS00237">
    <property type="entry name" value="G_PROTEIN_RECEP_F1_1"/>
    <property type="match status" value="1"/>
</dbReference>
<evidence type="ECO:0000256" key="8">
    <source>
        <dbReference type="ARBA" id="ARBA00023136"/>
    </source>
</evidence>
<keyword evidence="12 13" id="KW-0807">Transducer</keyword>
<keyword evidence="2 14" id="KW-1003">Cell membrane</keyword>
<dbReference type="PANTHER" id="PTHR24242:SF394">
    <property type="entry name" value="OLFACTORY RECEPTOR 154-LIKE"/>
    <property type="match status" value="1"/>
</dbReference>
<dbReference type="Proteomes" id="UP000694892">
    <property type="component" value="Chromosome 3L"/>
</dbReference>
<feature type="transmembrane region" description="Helical" evidence="14">
    <location>
        <begin position="273"/>
        <end position="292"/>
    </location>
</feature>
<feature type="transmembrane region" description="Helical" evidence="14">
    <location>
        <begin position="238"/>
        <end position="261"/>
    </location>
</feature>
<keyword evidence="11" id="KW-0325">Glycoprotein</keyword>
<evidence type="ECO:0000256" key="10">
    <source>
        <dbReference type="ARBA" id="ARBA00023170"/>
    </source>
</evidence>
<organism evidence="16 17">
    <name type="scientific">Xenopus laevis</name>
    <name type="common">African clawed frog</name>
    <dbReference type="NCBI Taxonomy" id="8355"/>
    <lineage>
        <taxon>Eukaryota</taxon>
        <taxon>Metazoa</taxon>
        <taxon>Chordata</taxon>
        <taxon>Craniata</taxon>
        <taxon>Vertebrata</taxon>
        <taxon>Euteleostomi</taxon>
        <taxon>Amphibia</taxon>
        <taxon>Batrachia</taxon>
        <taxon>Anura</taxon>
        <taxon>Pipoidea</taxon>
        <taxon>Pipidae</taxon>
        <taxon>Xenopodinae</taxon>
        <taxon>Xenopus</taxon>
        <taxon>Xenopus</taxon>
    </lineage>
</organism>
<evidence type="ECO:0000259" key="15">
    <source>
        <dbReference type="PROSITE" id="PS50262"/>
    </source>
</evidence>
<keyword evidence="10 13" id="KW-0675">Receptor</keyword>
<evidence type="ECO:0000256" key="14">
    <source>
        <dbReference type="RuleBase" id="RU363047"/>
    </source>
</evidence>
<feature type="transmembrane region" description="Helical" evidence="14">
    <location>
        <begin position="26"/>
        <end position="52"/>
    </location>
</feature>
<feature type="domain" description="G-protein coupled receptors family 1 profile" evidence="15">
    <location>
        <begin position="41"/>
        <end position="290"/>
    </location>
</feature>
<dbReference type="SMART" id="SM01381">
    <property type="entry name" value="7TM_GPCR_Srsx"/>
    <property type="match status" value="1"/>
</dbReference>
<evidence type="ECO:0000256" key="9">
    <source>
        <dbReference type="ARBA" id="ARBA00023157"/>
    </source>
</evidence>
<keyword evidence="8 14" id="KW-0472">Membrane</keyword>
<evidence type="ECO:0000256" key="11">
    <source>
        <dbReference type="ARBA" id="ARBA00023180"/>
    </source>
</evidence>
<evidence type="ECO:0000256" key="5">
    <source>
        <dbReference type="ARBA" id="ARBA00022725"/>
    </source>
</evidence>
<evidence type="ECO:0000256" key="12">
    <source>
        <dbReference type="ARBA" id="ARBA00023224"/>
    </source>
</evidence>
<dbReference type="FunFam" id="1.20.1070.10:FF:000228">
    <property type="entry name" value="Olfactory receptor"/>
    <property type="match status" value="1"/>
</dbReference>
<dbReference type="PANTHER" id="PTHR24242">
    <property type="entry name" value="G-PROTEIN COUPLED RECEPTOR"/>
    <property type="match status" value="1"/>
</dbReference>
<keyword evidence="3 14" id="KW-0716">Sensory transduction</keyword>
<reference evidence="17" key="1">
    <citation type="journal article" date="2016" name="Nature">
        <title>Genome evolution in the allotetraploid frog Xenopus laevis.</title>
        <authorList>
            <person name="Session A.M."/>
            <person name="Uno Y."/>
            <person name="Kwon T."/>
            <person name="Chapman J.A."/>
            <person name="Toyoda A."/>
            <person name="Takahashi S."/>
            <person name="Fukui A."/>
            <person name="Hikosaka A."/>
            <person name="Suzuki A."/>
            <person name="Kondo M."/>
            <person name="van Heeringen S.J."/>
            <person name="Quigley I."/>
            <person name="Heinz S."/>
            <person name="Ogino H."/>
            <person name="Ochi H."/>
            <person name="Hellsten U."/>
            <person name="Lyons J.B."/>
            <person name="Simakov O."/>
            <person name="Putnam N."/>
            <person name="Stites J."/>
            <person name="Kuroki Y."/>
            <person name="Tanaka T."/>
            <person name="Michiue T."/>
            <person name="Watanabe M."/>
            <person name="Bogdanovic O."/>
            <person name="Lister R."/>
            <person name="Georgiou G."/>
            <person name="Paranjpe S.S."/>
            <person name="van Kruijsbergen I."/>
            <person name="Shu S."/>
            <person name="Carlson J."/>
            <person name="Kinoshita T."/>
            <person name="Ohta Y."/>
            <person name="Mawaribuchi S."/>
            <person name="Jenkins J."/>
            <person name="Grimwood J."/>
            <person name="Schmutz J."/>
            <person name="Mitros T."/>
            <person name="Mozaffari S.V."/>
            <person name="Suzuki Y."/>
            <person name="Haramoto Y."/>
            <person name="Yamamoto T.S."/>
            <person name="Takagi C."/>
            <person name="Heald R."/>
            <person name="Miller K."/>
            <person name="Haudenschild C."/>
            <person name="Kitzman J."/>
            <person name="Nakayama T."/>
            <person name="Izutsu Y."/>
            <person name="Robert J."/>
            <person name="Fortriede J."/>
            <person name="Burns K."/>
            <person name="Lotay V."/>
            <person name="Karimi K."/>
            <person name="Yasuoka Y."/>
            <person name="Dichmann D.S."/>
            <person name="Flajnik M.F."/>
            <person name="Houston D.W."/>
            <person name="Shendure J."/>
            <person name="DuPasquier L."/>
            <person name="Vize P.D."/>
            <person name="Zorn A.M."/>
            <person name="Ito M."/>
            <person name="Marcotte E.M."/>
            <person name="Wallingford J.B."/>
            <person name="Ito Y."/>
            <person name="Asashima M."/>
            <person name="Ueno N."/>
            <person name="Matsuda Y."/>
            <person name="Veenstra G.J."/>
            <person name="Fujiyama A."/>
            <person name="Harland R.M."/>
            <person name="Taira M."/>
            <person name="Rokhsar D.S."/>
        </authorList>
    </citation>
    <scope>NUCLEOTIDE SEQUENCE [LARGE SCALE GENOMIC DNA]</scope>
    <source>
        <strain evidence="17">J</strain>
    </source>
</reference>
<keyword evidence="7 13" id="KW-0297">G-protein coupled receptor</keyword>